<evidence type="ECO:0000256" key="1">
    <source>
        <dbReference type="ARBA" id="ARBA00007727"/>
    </source>
</evidence>
<evidence type="ECO:0000313" key="3">
    <source>
        <dbReference type="EMBL" id="KAB2636107.1"/>
    </source>
</evidence>
<comment type="similarity">
    <text evidence="1">Belongs to the PC-esterase family. TBL subfamily.</text>
</comment>
<organism evidence="3 4">
    <name type="scientific">Pyrus ussuriensis x Pyrus communis</name>
    <dbReference type="NCBI Taxonomy" id="2448454"/>
    <lineage>
        <taxon>Eukaryota</taxon>
        <taxon>Viridiplantae</taxon>
        <taxon>Streptophyta</taxon>
        <taxon>Embryophyta</taxon>
        <taxon>Tracheophyta</taxon>
        <taxon>Spermatophyta</taxon>
        <taxon>Magnoliopsida</taxon>
        <taxon>eudicotyledons</taxon>
        <taxon>Gunneridae</taxon>
        <taxon>Pentapetalae</taxon>
        <taxon>rosids</taxon>
        <taxon>fabids</taxon>
        <taxon>Rosales</taxon>
        <taxon>Rosaceae</taxon>
        <taxon>Amygdaloideae</taxon>
        <taxon>Maleae</taxon>
        <taxon>Pyrus</taxon>
    </lineage>
</organism>
<protein>
    <submittedName>
        <fullName evidence="3">Protein trichome birefringence-like 13</fullName>
    </submittedName>
</protein>
<dbReference type="PANTHER" id="PTHR32285">
    <property type="entry name" value="PROTEIN TRICHOME BIREFRINGENCE-LIKE 9-RELATED"/>
    <property type="match status" value="1"/>
</dbReference>
<name>A0A5N5IA14_9ROSA</name>
<gene>
    <name evidence="3" type="ORF">D8674_026641</name>
</gene>
<dbReference type="GO" id="GO:0016413">
    <property type="term" value="F:O-acetyltransferase activity"/>
    <property type="evidence" value="ECO:0007669"/>
    <property type="project" value="InterPro"/>
</dbReference>
<accession>A0A5N5IA14</accession>
<dbReference type="AlphaFoldDB" id="A0A5N5IA14"/>
<dbReference type="Proteomes" id="UP000327157">
    <property type="component" value="Chromosome 5"/>
</dbReference>
<dbReference type="OrthoDB" id="630188at2759"/>
<dbReference type="PANTHER" id="PTHR32285:SF12">
    <property type="entry name" value="PROTEIN TRICHOME BIREFRINGENCE-LIKE 13"/>
    <property type="match status" value="1"/>
</dbReference>
<dbReference type="Pfam" id="PF13839">
    <property type="entry name" value="PC-Esterase"/>
    <property type="match status" value="1"/>
</dbReference>
<proteinExistence type="inferred from homology"/>
<sequence>MWKVVSMVFGMKNGRHRHGSFRLRNIRVQLGFNYAFGVTSCGRSRGLSLLWNDDTTLRILSSSSHHINEEVGGIGDAKHWRFTGFYGHPHPVTKHRHETWDLLRTLASRSSIPRVCRGGFNGIFLSVEKEGGNLRHIHQILSFHEAVGGCNLMGLGFRAENFTWITPGCGGILGRVMEGLISYLRNGGCIMILVQSNFFRTQSPRHFEGGDWDQGGSCNRLNPLLVEQVEDLFSVKNNGTNVEARLVNQHLYKSLKGSSFQILNITHMSEFRADTHPSTASGKKHDDCMHGCLPGLTDTWNGLYIKQLNVIKSRN</sequence>
<reference evidence="3 4" key="3">
    <citation type="submission" date="2019-11" db="EMBL/GenBank/DDBJ databases">
        <title>A de novo genome assembly of a pear dwarfing rootstock.</title>
        <authorList>
            <person name="Wang F."/>
            <person name="Wang J."/>
            <person name="Li S."/>
            <person name="Zhang Y."/>
            <person name="Fang M."/>
            <person name="Ma L."/>
            <person name="Zhao Y."/>
            <person name="Jiang S."/>
        </authorList>
    </citation>
    <scope>NUCLEOTIDE SEQUENCE [LARGE SCALE GENOMIC DNA]</scope>
    <source>
        <strain evidence="3">S2</strain>
        <tissue evidence="3">Leaf</tissue>
    </source>
</reference>
<reference evidence="4" key="2">
    <citation type="submission" date="2019-10" db="EMBL/GenBank/DDBJ databases">
        <title>A de novo genome assembly of a pear dwarfing rootstock.</title>
        <authorList>
            <person name="Wang F."/>
            <person name="Wang J."/>
            <person name="Li S."/>
            <person name="Zhang Y."/>
            <person name="Fang M."/>
            <person name="Ma L."/>
            <person name="Zhao Y."/>
            <person name="Jiang S."/>
        </authorList>
    </citation>
    <scope>NUCLEOTIDE SEQUENCE [LARGE SCALE GENOMIC DNA]</scope>
</reference>
<evidence type="ECO:0000313" key="4">
    <source>
        <dbReference type="Proteomes" id="UP000327157"/>
    </source>
</evidence>
<keyword evidence="4" id="KW-1185">Reference proteome</keyword>
<dbReference type="GO" id="GO:0005794">
    <property type="term" value="C:Golgi apparatus"/>
    <property type="evidence" value="ECO:0007669"/>
    <property type="project" value="TreeGrafter"/>
</dbReference>
<feature type="domain" description="Trichome birefringence-like C-terminal" evidence="2">
    <location>
        <begin position="196"/>
        <end position="304"/>
    </location>
</feature>
<dbReference type="InterPro" id="IPR026057">
    <property type="entry name" value="TBL_C"/>
</dbReference>
<dbReference type="InterPro" id="IPR029962">
    <property type="entry name" value="TBL"/>
</dbReference>
<dbReference type="EMBL" id="SMOL01000004">
    <property type="protein sequence ID" value="KAB2636107.1"/>
    <property type="molecule type" value="Genomic_DNA"/>
</dbReference>
<reference evidence="3 4" key="1">
    <citation type="submission" date="2019-09" db="EMBL/GenBank/DDBJ databases">
        <authorList>
            <person name="Ou C."/>
        </authorList>
    </citation>
    <scope>NUCLEOTIDE SEQUENCE [LARGE SCALE GENOMIC DNA]</scope>
    <source>
        <strain evidence="3">S2</strain>
        <tissue evidence="3">Leaf</tissue>
    </source>
</reference>
<evidence type="ECO:0000259" key="2">
    <source>
        <dbReference type="Pfam" id="PF13839"/>
    </source>
</evidence>
<comment type="caution">
    <text evidence="3">The sequence shown here is derived from an EMBL/GenBank/DDBJ whole genome shotgun (WGS) entry which is preliminary data.</text>
</comment>